<sequence length="155" mass="16789">MATTVTRRRPPARSRRSVSTGTWCRATGRAPGATDRSSCSGASAPWSTPGGEKVFPAEVEEQLLAHPSVADAVVFGLPHERFGEVVSAMIVPVEDTEIDLGALVSHLDEHLAGYKKPRHFFVRDSLERSPTGKVELARIKADASRERDASRQGAR</sequence>
<dbReference type="GO" id="GO:0006631">
    <property type="term" value="P:fatty acid metabolic process"/>
    <property type="evidence" value="ECO:0007669"/>
    <property type="project" value="TreeGrafter"/>
</dbReference>
<reference evidence="4" key="1">
    <citation type="submission" date="2019-09" db="EMBL/GenBank/DDBJ databases">
        <title>Mumia zhuanghuii sp. nov. isolated from the intestinal contents of plateau pika (Ochotona curzoniae) in the Qinghai-Tibet plateau of China.</title>
        <authorList>
            <person name="Tian Z."/>
        </authorList>
    </citation>
    <scope>NUCLEOTIDE SEQUENCE [LARGE SCALE GENOMIC DNA]</scope>
    <source>
        <strain evidence="4">L-031</strain>
    </source>
</reference>
<evidence type="ECO:0000313" key="4">
    <source>
        <dbReference type="Proteomes" id="UP000325516"/>
    </source>
</evidence>
<gene>
    <name evidence="3" type="ORF">F6J85_15820</name>
</gene>
<dbReference type="Pfam" id="PF13193">
    <property type="entry name" value="AMP-binding_C"/>
    <property type="match status" value="1"/>
</dbReference>
<dbReference type="InterPro" id="IPR045851">
    <property type="entry name" value="AMP-bd_C_sf"/>
</dbReference>
<dbReference type="SUPFAM" id="SSF56801">
    <property type="entry name" value="Acetyl-CoA synthetase-like"/>
    <property type="match status" value="1"/>
</dbReference>
<dbReference type="PANTHER" id="PTHR43201">
    <property type="entry name" value="ACYL-COA SYNTHETASE"/>
    <property type="match status" value="1"/>
</dbReference>
<dbReference type="Gene3D" id="3.30.300.30">
    <property type="match status" value="1"/>
</dbReference>
<feature type="domain" description="AMP-binding enzyme C-terminal" evidence="2">
    <location>
        <begin position="58"/>
        <end position="133"/>
    </location>
</feature>
<feature type="region of interest" description="Disordered" evidence="1">
    <location>
        <begin position="136"/>
        <end position="155"/>
    </location>
</feature>
<name>A0A5J6L786_9MICO</name>
<evidence type="ECO:0000259" key="2">
    <source>
        <dbReference type="Pfam" id="PF13193"/>
    </source>
</evidence>
<protein>
    <recommendedName>
        <fullName evidence="2">AMP-binding enzyme C-terminal domain-containing protein</fullName>
    </recommendedName>
</protein>
<dbReference type="PANTHER" id="PTHR43201:SF32">
    <property type="entry name" value="2-SUCCINYLBENZOATE--COA LIGASE, CHLOROPLASTIC_PEROXISOMAL"/>
    <property type="match status" value="1"/>
</dbReference>
<organism evidence="3 4">
    <name type="scientific">Microbacterium lushaniae</name>
    <dbReference type="NCBI Taxonomy" id="2614639"/>
    <lineage>
        <taxon>Bacteria</taxon>
        <taxon>Bacillati</taxon>
        <taxon>Actinomycetota</taxon>
        <taxon>Actinomycetes</taxon>
        <taxon>Micrococcales</taxon>
        <taxon>Microbacteriaceae</taxon>
        <taxon>Microbacterium</taxon>
    </lineage>
</organism>
<evidence type="ECO:0000256" key="1">
    <source>
        <dbReference type="SAM" id="MobiDB-lite"/>
    </source>
</evidence>
<dbReference type="EMBL" id="CP044232">
    <property type="protein sequence ID" value="QEW04403.1"/>
    <property type="molecule type" value="Genomic_DNA"/>
</dbReference>
<proteinExistence type="predicted"/>
<feature type="compositionally biased region" description="Basic residues" evidence="1">
    <location>
        <begin position="1"/>
        <end position="16"/>
    </location>
</feature>
<accession>A0A5J6L786</accession>
<evidence type="ECO:0000313" key="3">
    <source>
        <dbReference type="EMBL" id="QEW04403.1"/>
    </source>
</evidence>
<dbReference type="KEGG" id="mlz:F6J85_15820"/>
<dbReference type="AlphaFoldDB" id="A0A5J6L786"/>
<dbReference type="Proteomes" id="UP000325516">
    <property type="component" value="Chromosome"/>
</dbReference>
<dbReference type="GO" id="GO:0031956">
    <property type="term" value="F:medium-chain fatty acid-CoA ligase activity"/>
    <property type="evidence" value="ECO:0007669"/>
    <property type="project" value="TreeGrafter"/>
</dbReference>
<feature type="region of interest" description="Disordered" evidence="1">
    <location>
        <begin position="1"/>
        <end position="50"/>
    </location>
</feature>
<dbReference type="InterPro" id="IPR025110">
    <property type="entry name" value="AMP-bd_C"/>
</dbReference>
<keyword evidence="4" id="KW-1185">Reference proteome</keyword>